<name>B7KIE7_GLOC7</name>
<dbReference type="SUPFAM" id="SSF53756">
    <property type="entry name" value="UDP-Glycosyltransferase/glycogen phosphorylase"/>
    <property type="match status" value="1"/>
</dbReference>
<keyword evidence="2" id="KW-0808">Transferase</keyword>
<dbReference type="Proteomes" id="UP000002384">
    <property type="component" value="Chromosome"/>
</dbReference>
<dbReference type="GO" id="GO:0016757">
    <property type="term" value="F:glycosyltransferase activity"/>
    <property type="evidence" value="ECO:0007669"/>
    <property type="project" value="InterPro"/>
</dbReference>
<dbReference type="Gene3D" id="3.40.50.2000">
    <property type="entry name" value="Glycogen Phosphorylase B"/>
    <property type="match status" value="2"/>
</dbReference>
<dbReference type="InterPro" id="IPR001296">
    <property type="entry name" value="Glyco_trans_1"/>
</dbReference>
<sequence length="409" mass="45893">MRIAYLTGEYPRATDTFIQREVTGLRKQGIEVHTFSVRRTGDEHMVGPEQELERQNTFYILPPNPLKLLIAHLLLLIGSPNQYLQALKLAWSTRQLGLKGTIYQLFYFLEAGILAHEIKQRQIQHLHNHLGTSSASVAMLAAALGGFTFSMTLHGPHLFFEPYRWRLDAKIQQALFVCCISHFCRSQAMLFAPFEKWNRLHIIHCGIEPSLFELTSHQSDRKRLLYVGRLAVEKGLPILLEALATLKSYHQDMLLIVVGDGSDRPKLESLTQNLGLSNNVKFVGYQSQGEVRNYLQQTDIFILPSFAEGLPVSLMEALAAGVPVVTTQIAGVSELVEDGVNGYLVPPGDSTLLAKRIDLLLKDPDQRRKLGTSGRAKVEQDFNIYSETERLSKVIHCALAGKVEAIRPN</sequence>
<organism evidence="2 3">
    <name type="scientific">Gloeothece citriformis (strain PCC 7424)</name>
    <name type="common">Cyanothece sp. (strain PCC 7424)</name>
    <dbReference type="NCBI Taxonomy" id="65393"/>
    <lineage>
        <taxon>Bacteria</taxon>
        <taxon>Bacillati</taxon>
        <taxon>Cyanobacteriota</taxon>
        <taxon>Cyanophyceae</taxon>
        <taxon>Oscillatoriophycideae</taxon>
        <taxon>Chroococcales</taxon>
        <taxon>Aphanothecaceae</taxon>
        <taxon>Gloeothece</taxon>
        <taxon>Gloeothece citriformis</taxon>
    </lineage>
</organism>
<dbReference type="Pfam" id="PF00534">
    <property type="entry name" value="Glycos_transf_1"/>
    <property type="match status" value="1"/>
</dbReference>
<evidence type="ECO:0000313" key="2">
    <source>
        <dbReference type="EMBL" id="ACK73634.1"/>
    </source>
</evidence>
<dbReference type="eggNOG" id="COG0438">
    <property type="taxonomic scope" value="Bacteria"/>
</dbReference>
<reference evidence="3" key="1">
    <citation type="journal article" date="2011" name="MBio">
        <title>Novel metabolic attributes of the genus Cyanothece, comprising a group of unicellular nitrogen-fixing Cyanobacteria.</title>
        <authorList>
            <person name="Bandyopadhyay A."/>
            <person name="Elvitigala T."/>
            <person name="Welsh E."/>
            <person name="Stockel J."/>
            <person name="Liberton M."/>
            <person name="Min H."/>
            <person name="Sherman L.A."/>
            <person name="Pakrasi H.B."/>
        </authorList>
    </citation>
    <scope>NUCLEOTIDE SEQUENCE [LARGE SCALE GENOMIC DNA]</scope>
    <source>
        <strain evidence="3">PCC 7424</strain>
    </source>
</reference>
<dbReference type="CDD" id="cd03801">
    <property type="entry name" value="GT4_PimA-like"/>
    <property type="match status" value="1"/>
</dbReference>
<dbReference type="InterPro" id="IPR050194">
    <property type="entry name" value="Glycosyltransferase_grp1"/>
</dbReference>
<dbReference type="OrthoDB" id="73743at2"/>
<dbReference type="CAZy" id="GT4">
    <property type="family name" value="Glycosyltransferase Family 4"/>
</dbReference>
<dbReference type="PANTHER" id="PTHR45947:SF15">
    <property type="entry name" value="TEICHURONIC ACID BIOSYNTHESIS GLYCOSYLTRANSFERASE TUAC-RELATED"/>
    <property type="match status" value="1"/>
</dbReference>
<dbReference type="HOGENOM" id="CLU_009583_14_2_3"/>
<evidence type="ECO:0000259" key="1">
    <source>
        <dbReference type="Pfam" id="PF00534"/>
    </source>
</evidence>
<dbReference type="AlphaFoldDB" id="B7KIE7"/>
<keyword evidence="3" id="KW-1185">Reference proteome</keyword>
<dbReference type="KEGG" id="cyc:PCC7424_5286"/>
<dbReference type="RefSeq" id="WP_015957210.1">
    <property type="nucleotide sequence ID" value="NC_011729.1"/>
</dbReference>
<proteinExistence type="predicted"/>
<evidence type="ECO:0000313" key="3">
    <source>
        <dbReference type="Proteomes" id="UP000002384"/>
    </source>
</evidence>
<dbReference type="PANTHER" id="PTHR45947">
    <property type="entry name" value="SULFOQUINOVOSYL TRANSFERASE SQD2"/>
    <property type="match status" value="1"/>
</dbReference>
<dbReference type="STRING" id="65393.PCC7424_5286"/>
<gene>
    <name evidence="2" type="ordered locus">PCC7424_5286</name>
</gene>
<feature type="domain" description="Glycosyl transferase family 1" evidence="1">
    <location>
        <begin position="217"/>
        <end position="376"/>
    </location>
</feature>
<protein>
    <submittedName>
        <fullName evidence="2">Glycosyl transferase group 1</fullName>
    </submittedName>
</protein>
<dbReference type="EMBL" id="CP001291">
    <property type="protein sequence ID" value="ACK73634.1"/>
    <property type="molecule type" value="Genomic_DNA"/>
</dbReference>
<accession>B7KIE7</accession>